<evidence type="ECO:0000256" key="2">
    <source>
        <dbReference type="SAM" id="Phobius"/>
    </source>
</evidence>
<dbReference type="SMART" id="SM00209">
    <property type="entry name" value="TSP1"/>
    <property type="match status" value="1"/>
</dbReference>
<dbReference type="CDD" id="cd00161">
    <property type="entry name" value="beta-trefoil_Ricin-like"/>
    <property type="match status" value="1"/>
</dbReference>
<sequence>MSSTQQQGMREDWSLQGAREVVWTFKPAAAPVASVGCLGARRVTKWAVVLLAACIGTAGVGTLVARQRVGAPARVEAPPPEPSASALQEAPPPQFSELPAIPTSMLTSLRTAVGGGGRDLEFSAYISWRRHPSKCLDCSHRRIEHWAPHAGMPLQLLDCLEEPDLFLLPLQGTGAIKLNGYEGLCLDAPELTHLQFWDCMEAPSMNLRFVLDESATTGSFRFDAPRGMCLDVPNSSPKNGNRLQVWPCTREKAGDETFDIHVPIDCKWEQVGEWGSCSEVCGGGHQGRPRHRVYGAHLRNATTGESNFYVLKEFSSAQWHGKDCQGDNFQLRSCNTQECPVKDATWFWSLSDNS</sequence>
<feature type="transmembrane region" description="Helical" evidence="2">
    <location>
        <begin position="46"/>
        <end position="65"/>
    </location>
</feature>
<keyword evidence="2" id="KW-1133">Transmembrane helix</keyword>
<organism evidence="3">
    <name type="scientific">Pyrodinium bahamense</name>
    <dbReference type="NCBI Taxonomy" id="73915"/>
    <lineage>
        <taxon>Eukaryota</taxon>
        <taxon>Sar</taxon>
        <taxon>Alveolata</taxon>
        <taxon>Dinophyceae</taxon>
        <taxon>Gonyaulacales</taxon>
        <taxon>Pyrocystaceae</taxon>
        <taxon>Pyrodinium</taxon>
    </lineage>
</organism>
<reference evidence="3" key="1">
    <citation type="submission" date="2021-01" db="EMBL/GenBank/DDBJ databases">
        <authorList>
            <person name="Corre E."/>
            <person name="Pelletier E."/>
            <person name="Niang G."/>
            <person name="Scheremetjew M."/>
            <person name="Finn R."/>
            <person name="Kale V."/>
            <person name="Holt S."/>
            <person name="Cochrane G."/>
            <person name="Meng A."/>
            <person name="Brown T."/>
            <person name="Cohen L."/>
        </authorList>
    </citation>
    <scope>NUCLEOTIDE SEQUENCE</scope>
    <source>
        <strain evidence="3">Pbaha01</strain>
    </source>
</reference>
<dbReference type="InterPro" id="IPR036383">
    <property type="entry name" value="TSP1_rpt_sf"/>
</dbReference>
<feature type="region of interest" description="Disordered" evidence="1">
    <location>
        <begin position="74"/>
        <end position="93"/>
    </location>
</feature>
<accession>A0A7R9ZYT5</accession>
<keyword evidence="2" id="KW-0812">Transmembrane</keyword>
<dbReference type="AlphaFoldDB" id="A0A7R9ZYT5"/>
<dbReference type="InterPro" id="IPR000884">
    <property type="entry name" value="TSP1_rpt"/>
</dbReference>
<evidence type="ECO:0000256" key="1">
    <source>
        <dbReference type="SAM" id="MobiDB-lite"/>
    </source>
</evidence>
<dbReference type="SUPFAM" id="SSF50370">
    <property type="entry name" value="Ricin B-like lectins"/>
    <property type="match status" value="1"/>
</dbReference>
<dbReference type="PROSITE" id="PS50231">
    <property type="entry name" value="RICIN_B_LECTIN"/>
    <property type="match status" value="1"/>
</dbReference>
<dbReference type="Gene3D" id="2.20.100.10">
    <property type="entry name" value="Thrombospondin type-1 (TSP1) repeat"/>
    <property type="match status" value="1"/>
</dbReference>
<proteinExistence type="predicted"/>
<dbReference type="EMBL" id="HBEG01006149">
    <property type="protein sequence ID" value="CAD8347919.1"/>
    <property type="molecule type" value="Transcribed_RNA"/>
</dbReference>
<dbReference type="InterPro" id="IPR035992">
    <property type="entry name" value="Ricin_B-like_lectins"/>
</dbReference>
<dbReference type="Gene3D" id="2.80.10.50">
    <property type="match status" value="1"/>
</dbReference>
<evidence type="ECO:0000313" key="3">
    <source>
        <dbReference type="EMBL" id="CAD8347919.1"/>
    </source>
</evidence>
<dbReference type="PROSITE" id="PS50092">
    <property type="entry name" value="TSP1"/>
    <property type="match status" value="1"/>
</dbReference>
<keyword evidence="2" id="KW-0472">Membrane</keyword>
<dbReference type="Pfam" id="PF00090">
    <property type="entry name" value="TSP_1"/>
    <property type="match status" value="1"/>
</dbReference>
<gene>
    <name evidence="3" type="ORF">PBAH0796_LOCUS3658</name>
</gene>
<dbReference type="SUPFAM" id="SSF82895">
    <property type="entry name" value="TSP-1 type 1 repeat"/>
    <property type="match status" value="1"/>
</dbReference>
<name>A0A7R9ZYT5_9DINO</name>
<protein>
    <submittedName>
        <fullName evidence="3">Uncharacterized protein</fullName>
    </submittedName>
</protein>